<dbReference type="EMBL" id="JACEEZ010006160">
    <property type="protein sequence ID" value="KAG0724977.1"/>
    <property type="molecule type" value="Genomic_DNA"/>
</dbReference>
<organism evidence="1 2">
    <name type="scientific">Chionoecetes opilio</name>
    <name type="common">Atlantic snow crab</name>
    <name type="synonym">Cancer opilio</name>
    <dbReference type="NCBI Taxonomy" id="41210"/>
    <lineage>
        <taxon>Eukaryota</taxon>
        <taxon>Metazoa</taxon>
        <taxon>Ecdysozoa</taxon>
        <taxon>Arthropoda</taxon>
        <taxon>Crustacea</taxon>
        <taxon>Multicrustacea</taxon>
        <taxon>Malacostraca</taxon>
        <taxon>Eumalacostraca</taxon>
        <taxon>Eucarida</taxon>
        <taxon>Decapoda</taxon>
        <taxon>Pleocyemata</taxon>
        <taxon>Brachyura</taxon>
        <taxon>Eubrachyura</taxon>
        <taxon>Majoidea</taxon>
        <taxon>Majidae</taxon>
        <taxon>Chionoecetes</taxon>
    </lineage>
</organism>
<sequence>MISKSQHRFCTLCEEPNACLGLQVNAPDDSLLGRLKKQMRTVKKEMTMARLFYGGHRIAIAGVSLSFKHHMNTAFSKTVACKDARVRKNVCVLAGSVVCAALDLHARPRNAPDDSLLGRLKKQMRTVKKEMTMARLFYGGHRIAIAGVSLSFKHHMNTAFSKSMSEYILIRLLDGRVQGRARQEERVRPGWLGRLRCNVLACKASCKRSH</sequence>
<evidence type="ECO:0000313" key="2">
    <source>
        <dbReference type="Proteomes" id="UP000770661"/>
    </source>
</evidence>
<proteinExistence type="predicted"/>
<evidence type="ECO:0000313" key="1">
    <source>
        <dbReference type="EMBL" id="KAG0724977.1"/>
    </source>
</evidence>
<reference evidence="1" key="1">
    <citation type="submission" date="2020-07" db="EMBL/GenBank/DDBJ databases">
        <title>The High-quality genome of the commercially important snow crab, Chionoecetes opilio.</title>
        <authorList>
            <person name="Jeong J.-H."/>
            <person name="Ryu S."/>
        </authorList>
    </citation>
    <scope>NUCLEOTIDE SEQUENCE</scope>
    <source>
        <strain evidence="1">MADBK_172401_WGS</strain>
        <tissue evidence="1">Digestive gland</tissue>
    </source>
</reference>
<gene>
    <name evidence="1" type="ORF">GWK47_039474</name>
</gene>
<keyword evidence="2" id="KW-1185">Reference proteome</keyword>
<dbReference type="AlphaFoldDB" id="A0A8J4YCU8"/>
<accession>A0A8J4YCU8</accession>
<dbReference type="Proteomes" id="UP000770661">
    <property type="component" value="Unassembled WGS sequence"/>
</dbReference>
<protein>
    <submittedName>
        <fullName evidence="1">Uncharacterized protein</fullName>
    </submittedName>
</protein>
<comment type="caution">
    <text evidence="1">The sequence shown here is derived from an EMBL/GenBank/DDBJ whole genome shotgun (WGS) entry which is preliminary data.</text>
</comment>
<name>A0A8J4YCU8_CHIOP</name>